<dbReference type="CDD" id="cd04301">
    <property type="entry name" value="NAT_SF"/>
    <property type="match status" value="1"/>
</dbReference>
<proteinExistence type="predicted"/>
<dbReference type="STRING" id="1714264.BTO30_06475"/>
<dbReference type="InterPro" id="IPR000182">
    <property type="entry name" value="GNAT_dom"/>
</dbReference>
<dbReference type="RefSeq" id="WP_075397907.1">
    <property type="nucleotide sequence ID" value="NZ_MSDU01000010.1"/>
</dbReference>
<keyword evidence="3" id="KW-1185">Reference proteome</keyword>
<dbReference type="OrthoDB" id="46888at2"/>
<dbReference type="EMBL" id="MSDU01000010">
    <property type="protein sequence ID" value="OLN23019.1"/>
    <property type="molecule type" value="Genomic_DNA"/>
</dbReference>
<reference evidence="2 3" key="1">
    <citation type="submission" date="2016-12" db="EMBL/GenBank/DDBJ databases">
        <title>Domibacillus antri genome sequencing.</title>
        <authorList>
            <person name="Verma A."/>
            <person name="Krishnamurthi S."/>
        </authorList>
    </citation>
    <scope>NUCLEOTIDE SEQUENCE [LARGE SCALE GENOMIC DNA]</scope>
    <source>
        <strain evidence="2 3">XD80</strain>
    </source>
</reference>
<dbReference type="Gene3D" id="3.40.630.30">
    <property type="match status" value="1"/>
</dbReference>
<dbReference type="Proteomes" id="UP000185568">
    <property type="component" value="Unassembled WGS sequence"/>
</dbReference>
<name>A0A1Q8Q6R0_9BACI</name>
<dbReference type="InterPro" id="IPR016181">
    <property type="entry name" value="Acyl_CoA_acyltransferase"/>
</dbReference>
<dbReference type="Pfam" id="PF00583">
    <property type="entry name" value="Acetyltransf_1"/>
    <property type="match status" value="1"/>
</dbReference>
<dbReference type="GO" id="GO:0016747">
    <property type="term" value="F:acyltransferase activity, transferring groups other than amino-acyl groups"/>
    <property type="evidence" value="ECO:0007669"/>
    <property type="project" value="InterPro"/>
</dbReference>
<sequence>MIERLNHKEEAVAAEILALQIPGYQVEASWIGFDGIPHLNDTVQMIMESGETFFGFLSGGELAGFLSYKEEDGAAFIHRLVVHPGHFHEGIASKMIEFFMQEEAGGRDVKVTTGAKNNAARKLYMKFGFREVETFSTASGVEIVLMEKIQKEVE</sequence>
<protein>
    <recommendedName>
        <fullName evidence="1">N-acetyltransferase domain-containing protein</fullName>
    </recommendedName>
</protein>
<evidence type="ECO:0000259" key="1">
    <source>
        <dbReference type="PROSITE" id="PS51186"/>
    </source>
</evidence>
<evidence type="ECO:0000313" key="3">
    <source>
        <dbReference type="Proteomes" id="UP000185568"/>
    </source>
</evidence>
<comment type="caution">
    <text evidence="2">The sequence shown here is derived from an EMBL/GenBank/DDBJ whole genome shotgun (WGS) entry which is preliminary data.</text>
</comment>
<dbReference type="PROSITE" id="PS51186">
    <property type="entry name" value="GNAT"/>
    <property type="match status" value="1"/>
</dbReference>
<feature type="domain" description="N-acetyltransferase" evidence="1">
    <location>
        <begin position="1"/>
        <end position="151"/>
    </location>
</feature>
<organism evidence="2 3">
    <name type="scientific">Domibacillus antri</name>
    <dbReference type="NCBI Taxonomy" id="1714264"/>
    <lineage>
        <taxon>Bacteria</taxon>
        <taxon>Bacillati</taxon>
        <taxon>Bacillota</taxon>
        <taxon>Bacilli</taxon>
        <taxon>Bacillales</taxon>
        <taxon>Bacillaceae</taxon>
        <taxon>Domibacillus</taxon>
    </lineage>
</organism>
<evidence type="ECO:0000313" key="2">
    <source>
        <dbReference type="EMBL" id="OLN23019.1"/>
    </source>
</evidence>
<dbReference type="SUPFAM" id="SSF55729">
    <property type="entry name" value="Acyl-CoA N-acyltransferases (Nat)"/>
    <property type="match status" value="1"/>
</dbReference>
<accession>A0A1Q8Q6R0</accession>
<gene>
    <name evidence="2" type="ORF">BTO30_06475</name>
</gene>
<dbReference type="AlphaFoldDB" id="A0A1Q8Q6R0"/>